<feature type="compositionally biased region" description="Polar residues" evidence="2">
    <location>
        <begin position="632"/>
        <end position="643"/>
    </location>
</feature>
<dbReference type="Proteomes" id="UP000018936">
    <property type="component" value="Unassembled WGS sequence"/>
</dbReference>
<evidence type="ECO:0000313" key="3">
    <source>
        <dbReference type="EMBL" id="ETE71306.1"/>
    </source>
</evidence>
<evidence type="ECO:0000256" key="2">
    <source>
        <dbReference type="SAM" id="MobiDB-lite"/>
    </source>
</evidence>
<dbReference type="GO" id="GO:0036064">
    <property type="term" value="C:ciliary basal body"/>
    <property type="evidence" value="ECO:0007669"/>
    <property type="project" value="TreeGrafter"/>
</dbReference>
<feature type="region of interest" description="Disordered" evidence="2">
    <location>
        <begin position="696"/>
        <end position="722"/>
    </location>
</feature>
<comment type="caution">
    <text evidence="3">The sequence shown here is derived from an EMBL/GenBank/DDBJ whole genome shotgun (WGS) entry which is preliminary data.</text>
</comment>
<dbReference type="PANTHER" id="PTHR24110:SF3">
    <property type="entry name" value="CENTROSOMAL PROTEIN OF 78 KDA"/>
    <property type="match status" value="1"/>
</dbReference>
<accession>V8PBC6</accession>
<dbReference type="GO" id="GO:0005813">
    <property type="term" value="C:centrosome"/>
    <property type="evidence" value="ECO:0007669"/>
    <property type="project" value="TreeGrafter"/>
</dbReference>
<evidence type="ECO:0000313" key="4">
    <source>
        <dbReference type="Proteomes" id="UP000018936"/>
    </source>
</evidence>
<dbReference type="SUPFAM" id="SSF52047">
    <property type="entry name" value="RNI-like"/>
    <property type="match status" value="1"/>
</dbReference>
<dbReference type="EMBL" id="AZIM01000392">
    <property type="protein sequence ID" value="ETE71306.1"/>
    <property type="molecule type" value="Genomic_DNA"/>
</dbReference>
<dbReference type="PRINTS" id="PR02062">
    <property type="entry name" value="CENTROSOME78"/>
</dbReference>
<dbReference type="FunFam" id="3.80.10.10:FF:000057">
    <property type="entry name" value="Centrosomal protein of 78 kDa"/>
    <property type="match status" value="1"/>
</dbReference>
<keyword evidence="1" id="KW-0175">Coiled coil</keyword>
<proteinExistence type="predicted"/>
<name>V8PBC6_OPHHA</name>
<keyword evidence="4" id="KW-1185">Reference proteome</keyword>
<dbReference type="InterPro" id="IPR001611">
    <property type="entry name" value="Leu-rich_rpt"/>
</dbReference>
<protein>
    <submittedName>
        <fullName evidence="3">Centrosomal protein of 78 kDa</fullName>
    </submittedName>
</protein>
<dbReference type="Pfam" id="PF13516">
    <property type="entry name" value="LRR_6"/>
    <property type="match status" value="2"/>
</dbReference>
<evidence type="ECO:0000256" key="1">
    <source>
        <dbReference type="SAM" id="Coils"/>
    </source>
</evidence>
<feature type="non-terminal residue" evidence="3">
    <location>
        <position position="1"/>
    </location>
</feature>
<organism evidence="3 4">
    <name type="scientific">Ophiophagus hannah</name>
    <name type="common">King cobra</name>
    <name type="synonym">Naja hannah</name>
    <dbReference type="NCBI Taxonomy" id="8665"/>
    <lineage>
        <taxon>Eukaryota</taxon>
        <taxon>Metazoa</taxon>
        <taxon>Chordata</taxon>
        <taxon>Craniata</taxon>
        <taxon>Vertebrata</taxon>
        <taxon>Euteleostomi</taxon>
        <taxon>Lepidosauria</taxon>
        <taxon>Squamata</taxon>
        <taxon>Bifurcata</taxon>
        <taxon>Unidentata</taxon>
        <taxon>Episquamata</taxon>
        <taxon>Toxicofera</taxon>
        <taxon>Serpentes</taxon>
        <taxon>Colubroidea</taxon>
        <taxon>Elapidae</taxon>
        <taxon>Elapinae</taxon>
        <taxon>Ophiophagus</taxon>
    </lineage>
</organism>
<feature type="compositionally biased region" description="Polar residues" evidence="2">
    <location>
        <begin position="696"/>
        <end position="708"/>
    </location>
</feature>
<reference evidence="3 4" key="1">
    <citation type="journal article" date="2013" name="Proc. Natl. Acad. Sci. U.S.A.">
        <title>The king cobra genome reveals dynamic gene evolution and adaptation in the snake venom system.</title>
        <authorList>
            <person name="Vonk F.J."/>
            <person name="Casewell N.R."/>
            <person name="Henkel C.V."/>
            <person name="Heimberg A.M."/>
            <person name="Jansen H.J."/>
            <person name="McCleary R.J."/>
            <person name="Kerkkamp H.M."/>
            <person name="Vos R.A."/>
            <person name="Guerreiro I."/>
            <person name="Calvete J.J."/>
            <person name="Wuster W."/>
            <person name="Woods A.E."/>
            <person name="Logan J.M."/>
            <person name="Harrison R.A."/>
            <person name="Castoe T.A."/>
            <person name="de Koning A.P."/>
            <person name="Pollock D.D."/>
            <person name="Yandell M."/>
            <person name="Calderon D."/>
            <person name="Renjifo C."/>
            <person name="Currier R.B."/>
            <person name="Salgado D."/>
            <person name="Pla D."/>
            <person name="Sanz L."/>
            <person name="Hyder A.S."/>
            <person name="Ribeiro J.M."/>
            <person name="Arntzen J.W."/>
            <person name="van den Thillart G.E."/>
            <person name="Boetzer M."/>
            <person name="Pirovano W."/>
            <person name="Dirks R.P."/>
            <person name="Spaink H.P."/>
            <person name="Duboule D."/>
            <person name="McGlinn E."/>
            <person name="Kini R.M."/>
            <person name="Richardson M.K."/>
        </authorList>
    </citation>
    <scope>NUCLEOTIDE SEQUENCE</scope>
    <source>
        <tissue evidence="3">Blood</tissue>
    </source>
</reference>
<feature type="region of interest" description="Disordered" evidence="2">
    <location>
        <begin position="628"/>
        <end position="647"/>
    </location>
</feature>
<dbReference type="InterPro" id="IPR032675">
    <property type="entry name" value="LRR_dom_sf"/>
</dbReference>
<dbReference type="SMART" id="SM00368">
    <property type="entry name" value="LRR_RI"/>
    <property type="match status" value="3"/>
</dbReference>
<dbReference type="OrthoDB" id="78308at2759"/>
<dbReference type="GO" id="GO:0044782">
    <property type="term" value="P:cilium organization"/>
    <property type="evidence" value="ECO:0007669"/>
    <property type="project" value="TreeGrafter"/>
</dbReference>
<sequence>MIDSVKVRRQCSMDFYAHYEQLCALEGCAPLTSVKAKKLHNILDLNADRIKAADWIPLLRAVRHNKTLTFIAIKSCHHQGPGDSGLEKQGTGIRRRIPAIRSKDLTGQLCKAIKGCLMVSKALGNLELHGLLLREKDLILLTKGLADTSSLEKLSLAHSPIGDGGLEIICQSHQAMKRHGEAWAESLRYRRPDFDCMAGLRRITLNCNTLIGDRGAAVLADCLAEDLWLKALDLQQCGISSEGAKSLLDAFKSNTTLVILDIRKNPLVDHALMKKIIEKVLMNANDTNLEYKWLPSPLSKDVKNKHKKRTVVLGNGRKGKATIRIGFSSKKSPSSGKTTSWDQDNYAPKPLPPGTHGFLPWRTAERAKHHRASSAKNAHEFPLQIQTGIPVTVTVESGSASETETEGAMDNVICRKDATEPSKFTNLKQWHQLQMEYEECHLRLKEERKARMIAEERIMELELENTQLRNINCSLSEVVHAQSVASTILEDEGVLGSIENSFQKFHAFLDLLKDAGLGQLATMAGIDQSDFGVLHHPQMTSTVKPIVIEREKSFEEERQEHMQNFKNAGSTSFLSPVTFQKDFDSCQAINSDLPATAKTQDLQGVGSSQKSLWQDIEAKIDSWRIEDHESKPAQTASEKNSQPLELETRDSSVRKILTARLSVSEPVINVLGNKFGPPIVENSKVSSKKLSYTTGFTTEDKNQQQSDLSRSDRVESDSEIQESIHSVGIPGITLKFQHSFLKDNLQ</sequence>
<dbReference type="AlphaFoldDB" id="V8PBC6"/>
<gene>
    <name evidence="3" type="primary">CEP78</name>
    <name evidence="3" type="ORF">L345_02879</name>
</gene>
<feature type="coiled-coil region" evidence="1">
    <location>
        <begin position="444"/>
        <end position="471"/>
    </location>
</feature>
<dbReference type="InterPro" id="IPR026212">
    <property type="entry name" value="Cep78"/>
</dbReference>
<dbReference type="PANTHER" id="PTHR24110">
    <property type="entry name" value="CENTROSOMAL PROTEIN OF 78 KDA"/>
    <property type="match status" value="1"/>
</dbReference>
<dbReference type="Gene3D" id="3.80.10.10">
    <property type="entry name" value="Ribonuclease Inhibitor"/>
    <property type="match status" value="1"/>
</dbReference>